<proteinExistence type="predicted"/>
<dbReference type="AlphaFoldDB" id="D4DSC3"/>
<keyword evidence="1" id="KW-1133">Transmembrane helix</keyword>
<evidence type="ECO:0000313" key="3">
    <source>
        <dbReference type="Proteomes" id="UP000005536"/>
    </source>
</evidence>
<keyword evidence="1" id="KW-0472">Membrane</keyword>
<comment type="caution">
    <text evidence="2">The sequence shown here is derived from an EMBL/GenBank/DDBJ whole genome shotgun (WGS) entry which is preliminary data.</text>
</comment>
<dbReference type="Proteomes" id="UP000005536">
    <property type="component" value="Unassembled WGS sequence"/>
</dbReference>
<evidence type="ECO:0000256" key="1">
    <source>
        <dbReference type="SAM" id="Phobius"/>
    </source>
</evidence>
<gene>
    <name evidence="2" type="ORF">NEIELOOT_01967</name>
</gene>
<evidence type="ECO:0000313" key="2">
    <source>
        <dbReference type="EMBL" id="EFE49219.1"/>
    </source>
</evidence>
<accession>D4DSC3</accession>
<protein>
    <submittedName>
        <fullName evidence="2">Uncharacterized protein</fullName>
    </submittedName>
</protein>
<organism evidence="2 3">
    <name type="scientific">Neisseria elongata subsp. glycolytica ATCC 29315</name>
    <dbReference type="NCBI Taxonomy" id="546263"/>
    <lineage>
        <taxon>Bacteria</taxon>
        <taxon>Pseudomonadati</taxon>
        <taxon>Pseudomonadota</taxon>
        <taxon>Betaproteobacteria</taxon>
        <taxon>Neisseriales</taxon>
        <taxon>Neisseriaceae</taxon>
        <taxon>Neisseria</taxon>
    </lineage>
</organism>
<keyword evidence="1" id="KW-0812">Transmembrane</keyword>
<sequence length="48" mass="5538">MVLLELIEHGFHLLYWWLIGVYIIWIMANILYSGLAQDVQPVGNFSCG</sequence>
<reference evidence="2 3" key="1">
    <citation type="submission" date="2010-02" db="EMBL/GenBank/DDBJ databases">
        <authorList>
            <person name="Weinstock G."/>
            <person name="Sodergren E."/>
            <person name="Clifton S."/>
            <person name="Fulton L."/>
            <person name="Fulton B."/>
            <person name="Courtney L."/>
            <person name="Fronick C."/>
            <person name="Harrison M."/>
            <person name="Strong C."/>
            <person name="Farmer C."/>
            <person name="Delahaunty K."/>
            <person name="Markovic C."/>
            <person name="Hall O."/>
            <person name="Minx P."/>
            <person name="Tomlinson C."/>
            <person name="Mitreva M."/>
            <person name="Nelson J."/>
            <person name="Hou S."/>
            <person name="Wollam A."/>
            <person name="Pepin K.H."/>
            <person name="Johnson M."/>
            <person name="Bhonagiri V."/>
            <person name="Zhang X."/>
            <person name="Suruliraj S."/>
            <person name="Warren W."/>
            <person name="Chinwalla A."/>
            <person name="Mardis E.R."/>
            <person name="Wilson R.K."/>
        </authorList>
    </citation>
    <scope>NUCLEOTIDE SEQUENCE [LARGE SCALE GENOMIC DNA]</scope>
    <source>
        <strain evidence="2 3">ATCC 29315</strain>
    </source>
</reference>
<feature type="transmembrane region" description="Helical" evidence="1">
    <location>
        <begin position="14"/>
        <end position="32"/>
    </location>
</feature>
<dbReference type="EMBL" id="ADBF01000216">
    <property type="protein sequence ID" value="EFE49219.1"/>
    <property type="molecule type" value="Genomic_DNA"/>
</dbReference>
<name>D4DSC3_NEIEG</name>